<dbReference type="Gene3D" id="3.40.50.1000">
    <property type="entry name" value="HAD superfamily/HAD-like"/>
    <property type="match status" value="2"/>
</dbReference>
<keyword evidence="6" id="KW-1278">Translocase</keyword>
<dbReference type="Gene3D" id="2.70.150.10">
    <property type="entry name" value="Calcium-transporting ATPase, cytoplasmic transduction domain A"/>
    <property type="match status" value="1"/>
</dbReference>
<keyword evidence="3" id="KW-0812">Transmembrane</keyword>
<evidence type="ECO:0000256" key="4">
    <source>
        <dbReference type="ARBA" id="ARBA00022723"/>
    </source>
</evidence>
<dbReference type="SUPFAM" id="SSF81665">
    <property type="entry name" value="Calcium ATPase, transmembrane domain M"/>
    <property type="match status" value="1"/>
</dbReference>
<dbReference type="SUPFAM" id="SSF81660">
    <property type="entry name" value="Metal cation-transporting ATPase, ATP-binding domain N"/>
    <property type="match status" value="1"/>
</dbReference>
<keyword evidence="8" id="KW-0472">Membrane</keyword>
<evidence type="ECO:0000256" key="6">
    <source>
        <dbReference type="ARBA" id="ARBA00022967"/>
    </source>
</evidence>
<evidence type="ECO:0000259" key="11">
    <source>
        <dbReference type="Pfam" id="PF00122"/>
    </source>
</evidence>
<evidence type="ECO:0000313" key="13">
    <source>
        <dbReference type="EMBL" id="CAJ1500049.1"/>
    </source>
</evidence>
<evidence type="ECO:0000256" key="1">
    <source>
        <dbReference type="ARBA" id="ARBA00004651"/>
    </source>
</evidence>
<dbReference type="NCBIfam" id="TIGR01494">
    <property type="entry name" value="ATPase_P-type"/>
    <property type="match status" value="2"/>
</dbReference>
<protein>
    <submittedName>
        <fullName evidence="13">Cation-translocating P-type ATPase</fullName>
    </submittedName>
</protein>
<dbReference type="InterPro" id="IPR059000">
    <property type="entry name" value="ATPase_P-type_domA"/>
</dbReference>
<dbReference type="PANTHER" id="PTHR24093:SF513">
    <property type="entry name" value="CATION-TRANSPORTING ATPASE I-RELATED"/>
    <property type="match status" value="1"/>
</dbReference>
<dbReference type="RefSeq" id="WP_308485982.1">
    <property type="nucleotide sequence ID" value="NZ_OY726398.1"/>
</dbReference>
<dbReference type="InterPro" id="IPR044492">
    <property type="entry name" value="P_typ_ATPase_HD_dom"/>
</dbReference>
<accession>A0ABM9LJD7</accession>
<dbReference type="InterPro" id="IPR036412">
    <property type="entry name" value="HAD-like_sf"/>
</dbReference>
<dbReference type="SFLD" id="SFLDG00002">
    <property type="entry name" value="C1.7:_P-type_atpase_like"/>
    <property type="match status" value="1"/>
</dbReference>
<evidence type="ECO:0000256" key="2">
    <source>
        <dbReference type="ARBA" id="ARBA00022475"/>
    </source>
</evidence>
<name>A0ABM9LJD7_9MYCO</name>
<feature type="compositionally biased region" description="Basic and acidic residues" evidence="10">
    <location>
        <begin position="154"/>
        <end position="164"/>
    </location>
</feature>
<feature type="compositionally biased region" description="Acidic residues" evidence="10">
    <location>
        <begin position="20"/>
        <end position="29"/>
    </location>
</feature>
<dbReference type="PANTHER" id="PTHR24093">
    <property type="entry name" value="CATION TRANSPORTING ATPASE"/>
    <property type="match status" value="1"/>
</dbReference>
<organism evidence="13 14">
    <name type="scientific">[Mycobacterium] holstebronense</name>
    <dbReference type="NCBI Taxonomy" id="3064288"/>
    <lineage>
        <taxon>Bacteria</taxon>
        <taxon>Bacillati</taxon>
        <taxon>Actinomycetota</taxon>
        <taxon>Actinomycetes</taxon>
        <taxon>Mycobacteriales</taxon>
        <taxon>Mycobacteriaceae</taxon>
        <taxon>Mycolicibacterium</taxon>
    </lineage>
</organism>
<feature type="region of interest" description="Disordered" evidence="10">
    <location>
        <begin position="20"/>
        <end position="53"/>
    </location>
</feature>
<dbReference type="Gene3D" id="3.40.1110.10">
    <property type="entry name" value="Calcium-transporting ATPase, cytoplasmic domain N"/>
    <property type="match status" value="2"/>
</dbReference>
<dbReference type="EMBL" id="OY726398">
    <property type="protein sequence ID" value="CAJ1500049.1"/>
    <property type="molecule type" value="Genomic_DNA"/>
</dbReference>
<dbReference type="InterPro" id="IPR023298">
    <property type="entry name" value="ATPase_P-typ_TM_dom_sf"/>
</dbReference>
<evidence type="ECO:0000256" key="9">
    <source>
        <dbReference type="ARBA" id="ARBA00049360"/>
    </source>
</evidence>
<comment type="subcellular location">
    <subcellularLocation>
        <location evidence="1">Cell membrane</location>
        <topology evidence="1">Multi-pass membrane protein</topology>
    </subcellularLocation>
</comment>
<gene>
    <name evidence="13" type="ORF">MU0102_001129</name>
</gene>
<keyword evidence="2" id="KW-1003">Cell membrane</keyword>
<evidence type="ECO:0000313" key="14">
    <source>
        <dbReference type="Proteomes" id="UP001190464"/>
    </source>
</evidence>
<dbReference type="InterPro" id="IPR006068">
    <property type="entry name" value="ATPase_P-typ_cation-transptr_C"/>
</dbReference>
<reference evidence="13 14" key="1">
    <citation type="submission" date="2023-08" db="EMBL/GenBank/DDBJ databases">
        <authorList>
            <person name="Folkvardsen B D."/>
            <person name="Norman A."/>
        </authorList>
    </citation>
    <scope>NUCLEOTIDE SEQUENCE [LARGE SCALE GENOMIC DNA]</scope>
    <source>
        <strain evidence="13 14">Mu0102</strain>
    </source>
</reference>
<comment type="catalytic activity">
    <reaction evidence="9">
        <text>ATP + H2O = ADP + phosphate + H(+)</text>
        <dbReference type="Rhea" id="RHEA:13065"/>
        <dbReference type="ChEBI" id="CHEBI:15377"/>
        <dbReference type="ChEBI" id="CHEBI:15378"/>
        <dbReference type="ChEBI" id="CHEBI:30616"/>
        <dbReference type="ChEBI" id="CHEBI:43474"/>
        <dbReference type="ChEBI" id="CHEBI:456216"/>
    </reaction>
</comment>
<dbReference type="Proteomes" id="UP001190464">
    <property type="component" value="Chromosome"/>
</dbReference>
<dbReference type="SUPFAM" id="SSF56784">
    <property type="entry name" value="HAD-like"/>
    <property type="match status" value="1"/>
</dbReference>
<dbReference type="PRINTS" id="PR00119">
    <property type="entry name" value="CATATPASE"/>
</dbReference>
<keyword evidence="14" id="KW-1185">Reference proteome</keyword>
<feature type="region of interest" description="Disordered" evidence="10">
    <location>
        <begin position="154"/>
        <end position="185"/>
    </location>
</feature>
<dbReference type="Pfam" id="PF00689">
    <property type="entry name" value="Cation_ATPase_C"/>
    <property type="match status" value="1"/>
</dbReference>
<evidence type="ECO:0000256" key="5">
    <source>
        <dbReference type="ARBA" id="ARBA00022842"/>
    </source>
</evidence>
<evidence type="ECO:0000259" key="12">
    <source>
        <dbReference type="Pfam" id="PF00689"/>
    </source>
</evidence>
<feature type="domain" description="Cation-transporting P-type ATPase C-terminal" evidence="12">
    <location>
        <begin position="1181"/>
        <end position="1330"/>
    </location>
</feature>
<feature type="domain" description="P-type ATPase A" evidence="11">
    <location>
        <begin position="632"/>
        <end position="730"/>
    </location>
</feature>
<dbReference type="Pfam" id="PF00122">
    <property type="entry name" value="E1-E2_ATPase"/>
    <property type="match status" value="1"/>
</dbReference>
<dbReference type="SFLD" id="SFLDF00027">
    <property type="entry name" value="p-type_atpase"/>
    <property type="match status" value="1"/>
</dbReference>
<sequence length="1338" mass="139316">MPPAMPVLAEDLIPALDALYEADPDDDPDNPPPLGDLYDVTEGRPTRSTPEPGDGLIAVSSAAMAGITAVGMGIALAGRALRIPRLPASIQGAVIALDHQPRLRRLIEERIGKRATDTALGLATTAANALAAAPSMVAVDLAINSFKAAEARAEERARTRREPQLTRLTSRPHELPDPARDIRPTGPVERHLLRGSWIQAIGAAVVGAVSRDPNLAGNAALVAVPKAVRSTQESFAATLVRGLADNDEALQLHPDGLRQLDRIDVVILDPRVLRSDTLRLVRLRGAGDKDLTMWERAQAMLAADDLQPGWHSVAGTDRNNGWNGTEALFAPAHHPLAASTLAETQRADVRVVSVDDPAGLGELRPAFDEIAPATGNSIDNTLLDAVRRHQQDGHSVALISSTANRALAAADLGVGILPDGADETQPWSADLIVDDLAGVWRVLHAIPAAKAASKRGVELSIGASAMGSLMLIPTVQGRGPEAVVVGAAAGLWSGYRLARTVINAPLPRPVPVDEWHAMSVERVRATLASSSDPASARIAADAQQRHMIWQFVDAVREELSDPLTPILGLGATATAILGSPIDAALVCSVLVSNAFLAAGQRLSTELRLNRLLAEQIPPAWKVTIRPDGTRDRVQVLPDELHCGDLIEVGANDVVPADARLVEQEKLEVDEASLTGESLPVTKQIDATPGAELAERRCMLFAGTIVAAGTGLALVTAVGPDTEVRRAADLVTSRHHDIGLGHQLGQITTRIWPLSLVAGGLVSAFGLLRGTGLHQTATDGVSVAVAAVPEGMPVVATLAQQASARRLTKSGVLVRVPRSVEALGRVDVVCFDKTGTLSENRLQVTEVRAASGQYRDDVLRCALHATPAARPQGHADATDSAIVAAAAPVIGAAEPDGADIHLPFRSGRPFSASVIGTELTIKGAPEVLLAACTDVAADVYDLVEQLAADGLRVLAVARRELSLEQAQSLSEDPDDPDAQPAAMAALCTGGLTLVGFVGISDTPRAGSAGLLAELSRREVPVRMITGDHPTTGRAIARKMGLQVTAEQVITGMEWEALSGKEQELAVAERVVFARMSPANKVQVVQALERSGKVSAMVGDGANDAAAIRAATVGIGIVAHGSDAAHTAADVVLLDGRIETLLDALNEGSQLWQRVQAAVAVLLGGNASGAAFALLGCALTGRAPLNTRQLLLVNMAIDAFPATALAISQPRRPIPFGGRGPDEKALMRAVALRGTTTAGATVAAWMMARLTGFPRRAATVALVAFVTTQLSQTLLESRSPLVAVTAGGSFAALAILISTPGVSQFLGCTPLGPIGWAQALGSAAVATTAASIAPRFLSRA</sequence>
<feature type="compositionally biased region" description="Basic and acidic residues" evidence="10">
    <location>
        <begin position="171"/>
        <end position="185"/>
    </location>
</feature>
<dbReference type="Gene3D" id="1.20.1110.10">
    <property type="entry name" value="Calcium-transporting ATPase, transmembrane domain"/>
    <property type="match status" value="2"/>
</dbReference>
<dbReference type="InterPro" id="IPR023299">
    <property type="entry name" value="ATPase_P-typ_cyto_dom_N"/>
</dbReference>
<keyword evidence="5" id="KW-0460">Magnesium</keyword>
<dbReference type="Pfam" id="PF00702">
    <property type="entry name" value="Hydrolase"/>
    <property type="match status" value="1"/>
</dbReference>
<dbReference type="SUPFAM" id="SSF81653">
    <property type="entry name" value="Calcium ATPase, transduction domain A"/>
    <property type="match status" value="1"/>
</dbReference>
<proteinExistence type="predicted"/>
<dbReference type="InterPro" id="IPR001757">
    <property type="entry name" value="P_typ_ATPase"/>
</dbReference>
<evidence type="ECO:0000256" key="10">
    <source>
        <dbReference type="SAM" id="MobiDB-lite"/>
    </source>
</evidence>
<keyword evidence="4" id="KW-0479">Metal-binding</keyword>
<keyword evidence="7" id="KW-1133">Transmembrane helix</keyword>
<evidence type="ECO:0000256" key="3">
    <source>
        <dbReference type="ARBA" id="ARBA00022692"/>
    </source>
</evidence>
<dbReference type="SFLD" id="SFLDS00003">
    <property type="entry name" value="Haloacid_Dehalogenase"/>
    <property type="match status" value="1"/>
</dbReference>
<evidence type="ECO:0000256" key="7">
    <source>
        <dbReference type="ARBA" id="ARBA00022989"/>
    </source>
</evidence>
<evidence type="ECO:0000256" key="8">
    <source>
        <dbReference type="ARBA" id="ARBA00023136"/>
    </source>
</evidence>
<dbReference type="InterPro" id="IPR008250">
    <property type="entry name" value="ATPase_P-typ_transduc_dom_A_sf"/>
</dbReference>
<dbReference type="InterPro" id="IPR023214">
    <property type="entry name" value="HAD_sf"/>
</dbReference>